<protein>
    <submittedName>
        <fullName evidence="2">Uncharacterized protein</fullName>
    </submittedName>
</protein>
<name>A0ABX1IXH2_9PSEU</name>
<dbReference type="RefSeq" id="WP_168511827.1">
    <property type="nucleotide sequence ID" value="NZ_JAAXLS010000002.1"/>
</dbReference>
<evidence type="ECO:0000313" key="2">
    <source>
        <dbReference type="EMBL" id="NKQ52197.1"/>
    </source>
</evidence>
<dbReference type="SUPFAM" id="SSF52096">
    <property type="entry name" value="ClpP/crotonase"/>
    <property type="match status" value="1"/>
</dbReference>
<accession>A0ABX1IXH2</accession>
<organism evidence="2 3">
    <name type="scientific">Amycolatopsis acididurans</name>
    <dbReference type="NCBI Taxonomy" id="2724524"/>
    <lineage>
        <taxon>Bacteria</taxon>
        <taxon>Bacillati</taxon>
        <taxon>Actinomycetota</taxon>
        <taxon>Actinomycetes</taxon>
        <taxon>Pseudonocardiales</taxon>
        <taxon>Pseudonocardiaceae</taxon>
        <taxon>Amycolatopsis</taxon>
    </lineage>
</organism>
<dbReference type="Gene3D" id="1.10.12.10">
    <property type="entry name" value="Lyase 2-enoyl-coa Hydratase, Chain A, domain 2"/>
    <property type="match status" value="1"/>
</dbReference>
<dbReference type="EMBL" id="JAAXLS010000002">
    <property type="protein sequence ID" value="NKQ52197.1"/>
    <property type="molecule type" value="Genomic_DNA"/>
</dbReference>
<dbReference type="Gene3D" id="3.90.226.10">
    <property type="entry name" value="2-enoyl-CoA Hydratase, Chain A, domain 1"/>
    <property type="match status" value="1"/>
</dbReference>
<proteinExistence type="inferred from homology"/>
<evidence type="ECO:0000313" key="3">
    <source>
        <dbReference type="Proteomes" id="UP000715441"/>
    </source>
</evidence>
<gene>
    <name evidence="2" type="ORF">HFP15_04815</name>
</gene>
<reference evidence="2 3" key="1">
    <citation type="submission" date="2020-04" db="EMBL/GenBank/DDBJ databases">
        <title>Novel species.</title>
        <authorList>
            <person name="Teo W.F.A."/>
            <person name="Lipun K."/>
            <person name="Srisuk N."/>
            <person name="Duangmal K."/>
        </authorList>
    </citation>
    <scope>NUCLEOTIDE SEQUENCE [LARGE SCALE GENOMIC DNA]</scope>
    <source>
        <strain evidence="2 3">K13G38</strain>
    </source>
</reference>
<comment type="caution">
    <text evidence="2">The sequence shown here is derived from an EMBL/GenBank/DDBJ whole genome shotgun (WGS) entry which is preliminary data.</text>
</comment>
<evidence type="ECO:0000256" key="1">
    <source>
        <dbReference type="ARBA" id="ARBA00005254"/>
    </source>
</evidence>
<dbReference type="InterPro" id="IPR029045">
    <property type="entry name" value="ClpP/crotonase-like_dom_sf"/>
</dbReference>
<dbReference type="Proteomes" id="UP000715441">
    <property type="component" value="Unassembled WGS sequence"/>
</dbReference>
<dbReference type="InterPro" id="IPR014748">
    <property type="entry name" value="Enoyl-CoA_hydra_C"/>
</dbReference>
<comment type="similarity">
    <text evidence="1">Belongs to the enoyl-CoA hydratase/isomerase family.</text>
</comment>
<sequence>MTTLRDTTYTEHGDVAGRSFCSGDVAGIAWLAQLVGRERAGELPFTGEVIDADRAERIGLVGRVVDDDRIMPAALAELFATEDHRAGVRSFLQRREARYAGR</sequence>
<keyword evidence="3" id="KW-1185">Reference proteome</keyword>